<feature type="transmembrane region" description="Helical" evidence="6">
    <location>
        <begin position="248"/>
        <end position="265"/>
    </location>
</feature>
<feature type="transmembrane region" description="Helical" evidence="6">
    <location>
        <begin position="223"/>
        <end position="242"/>
    </location>
</feature>
<feature type="transmembrane region" description="Helical" evidence="6">
    <location>
        <begin position="100"/>
        <end position="119"/>
    </location>
</feature>
<sequence length="270" mass="30445">MSIGVVPPVALAFWRWFFAFVCLLLITWRQLHEHRKSIWCYRYRLLMLAVLSITTFNTLLYLAAQSTPAVNIALIQTSLPLVTIVLSIFLLREIPRLRQVIGLLIILAGLLYVICRGEWQQLLLLKSHQGDLYMLVAVTFWGLYSVLYKRFAIPLPGIVILTVLVGIGMPVLLPFYLWEYSLVGGFAVTFQSVALLVYVTVFASILSYLAWNNGVRVLGSSSASLFNSLMPVFVAFLAFLFLGESLHPYHFVGGGLILTGLWLALHRRHA</sequence>
<keyword evidence="5 6" id="KW-0472">Membrane</keyword>
<dbReference type="InterPro" id="IPR000620">
    <property type="entry name" value="EamA_dom"/>
</dbReference>
<keyword evidence="3 6" id="KW-0812">Transmembrane</keyword>
<evidence type="ECO:0000313" key="9">
    <source>
        <dbReference type="Proteomes" id="UP001500604"/>
    </source>
</evidence>
<feature type="domain" description="EamA" evidence="7">
    <location>
        <begin position="5"/>
        <end position="114"/>
    </location>
</feature>
<dbReference type="PANTHER" id="PTHR32322:SF18">
    <property type="entry name" value="S-ADENOSYLMETHIONINE_S-ADENOSYLHOMOCYSTEINE TRANSPORTER"/>
    <property type="match status" value="1"/>
</dbReference>
<dbReference type="InterPro" id="IPR050638">
    <property type="entry name" value="AA-Vitamin_Transporters"/>
</dbReference>
<dbReference type="Pfam" id="PF00892">
    <property type="entry name" value="EamA"/>
    <property type="match status" value="2"/>
</dbReference>
<feature type="domain" description="EamA" evidence="7">
    <location>
        <begin position="130"/>
        <end position="264"/>
    </location>
</feature>
<keyword evidence="4 6" id="KW-1133">Transmembrane helix</keyword>
<dbReference type="SUPFAM" id="SSF103481">
    <property type="entry name" value="Multidrug resistance efflux transporter EmrE"/>
    <property type="match status" value="2"/>
</dbReference>
<protein>
    <submittedName>
        <fullName evidence="8">DMT family transporter</fullName>
    </submittedName>
</protein>
<evidence type="ECO:0000256" key="1">
    <source>
        <dbReference type="ARBA" id="ARBA00004651"/>
    </source>
</evidence>
<feature type="transmembrane region" description="Helical" evidence="6">
    <location>
        <begin position="70"/>
        <end position="91"/>
    </location>
</feature>
<evidence type="ECO:0000256" key="4">
    <source>
        <dbReference type="ARBA" id="ARBA00022989"/>
    </source>
</evidence>
<dbReference type="EMBL" id="BAABFL010000379">
    <property type="protein sequence ID" value="GAA4650255.1"/>
    <property type="molecule type" value="Genomic_DNA"/>
</dbReference>
<feature type="transmembrane region" description="Helical" evidence="6">
    <location>
        <begin position="12"/>
        <end position="31"/>
    </location>
</feature>
<evidence type="ECO:0000256" key="2">
    <source>
        <dbReference type="ARBA" id="ARBA00022475"/>
    </source>
</evidence>
<evidence type="ECO:0000256" key="5">
    <source>
        <dbReference type="ARBA" id="ARBA00023136"/>
    </source>
</evidence>
<feature type="transmembrane region" description="Helical" evidence="6">
    <location>
        <begin position="43"/>
        <end position="64"/>
    </location>
</feature>
<feature type="transmembrane region" description="Helical" evidence="6">
    <location>
        <begin position="155"/>
        <end position="178"/>
    </location>
</feature>
<keyword evidence="2" id="KW-1003">Cell membrane</keyword>
<dbReference type="Proteomes" id="UP001500604">
    <property type="component" value="Unassembled WGS sequence"/>
</dbReference>
<comment type="caution">
    <text evidence="8">The sequence shown here is derived from an EMBL/GenBank/DDBJ whole genome shotgun (WGS) entry which is preliminary data.</text>
</comment>
<dbReference type="InterPro" id="IPR037185">
    <property type="entry name" value="EmrE-like"/>
</dbReference>
<evidence type="ECO:0000256" key="6">
    <source>
        <dbReference type="SAM" id="Phobius"/>
    </source>
</evidence>
<accession>A0ABP8V591</accession>
<organism evidence="8 9">
    <name type="scientific">Kistimonas scapharcae</name>
    <dbReference type="NCBI Taxonomy" id="1036133"/>
    <lineage>
        <taxon>Bacteria</taxon>
        <taxon>Pseudomonadati</taxon>
        <taxon>Pseudomonadota</taxon>
        <taxon>Gammaproteobacteria</taxon>
        <taxon>Oceanospirillales</taxon>
        <taxon>Endozoicomonadaceae</taxon>
        <taxon>Kistimonas</taxon>
    </lineage>
</organism>
<feature type="transmembrane region" description="Helical" evidence="6">
    <location>
        <begin position="190"/>
        <end position="211"/>
    </location>
</feature>
<reference evidence="9" key="1">
    <citation type="journal article" date="2019" name="Int. J. Syst. Evol. Microbiol.">
        <title>The Global Catalogue of Microorganisms (GCM) 10K type strain sequencing project: providing services to taxonomists for standard genome sequencing and annotation.</title>
        <authorList>
            <consortium name="The Broad Institute Genomics Platform"/>
            <consortium name="The Broad Institute Genome Sequencing Center for Infectious Disease"/>
            <person name="Wu L."/>
            <person name="Ma J."/>
        </authorList>
    </citation>
    <scope>NUCLEOTIDE SEQUENCE [LARGE SCALE GENOMIC DNA]</scope>
    <source>
        <strain evidence="9">JCM 17805</strain>
    </source>
</reference>
<evidence type="ECO:0000256" key="3">
    <source>
        <dbReference type="ARBA" id="ARBA00022692"/>
    </source>
</evidence>
<dbReference type="PANTHER" id="PTHR32322">
    <property type="entry name" value="INNER MEMBRANE TRANSPORTER"/>
    <property type="match status" value="1"/>
</dbReference>
<feature type="transmembrane region" description="Helical" evidence="6">
    <location>
        <begin position="131"/>
        <end position="148"/>
    </location>
</feature>
<evidence type="ECO:0000313" key="8">
    <source>
        <dbReference type="EMBL" id="GAA4650255.1"/>
    </source>
</evidence>
<evidence type="ECO:0000259" key="7">
    <source>
        <dbReference type="Pfam" id="PF00892"/>
    </source>
</evidence>
<proteinExistence type="predicted"/>
<comment type="subcellular location">
    <subcellularLocation>
        <location evidence="1">Cell membrane</location>
        <topology evidence="1">Multi-pass membrane protein</topology>
    </subcellularLocation>
</comment>
<keyword evidence="9" id="KW-1185">Reference proteome</keyword>
<name>A0ABP8V591_9GAMM</name>
<gene>
    <name evidence="8" type="ORF">GCM10023116_25380</name>
</gene>